<dbReference type="RefSeq" id="WP_197547714.1">
    <property type="nucleotide sequence ID" value="NZ_CP063164.1"/>
</dbReference>
<dbReference type="SUPFAM" id="SSF53335">
    <property type="entry name" value="S-adenosyl-L-methionine-dependent methyltransferases"/>
    <property type="match status" value="1"/>
</dbReference>
<keyword evidence="4" id="KW-1185">Reference proteome</keyword>
<dbReference type="EMBL" id="CP063164">
    <property type="protein sequence ID" value="QOR61042.1"/>
    <property type="molecule type" value="Genomic_DNA"/>
</dbReference>
<keyword evidence="3" id="KW-0489">Methyltransferase</keyword>
<evidence type="ECO:0000256" key="1">
    <source>
        <dbReference type="ARBA" id="ARBA00022679"/>
    </source>
</evidence>
<dbReference type="Proteomes" id="UP000595074">
    <property type="component" value="Chromosome"/>
</dbReference>
<dbReference type="Gene3D" id="3.40.50.150">
    <property type="entry name" value="Vaccinia Virus protein VP39"/>
    <property type="match status" value="1"/>
</dbReference>
<dbReference type="InterPro" id="IPR029063">
    <property type="entry name" value="SAM-dependent_MTases_sf"/>
</dbReference>
<organism evidence="3 4">
    <name type="scientific">Sulfurovum indicum</name>
    <dbReference type="NCBI Taxonomy" id="2779528"/>
    <lineage>
        <taxon>Bacteria</taxon>
        <taxon>Pseudomonadati</taxon>
        <taxon>Campylobacterota</taxon>
        <taxon>Epsilonproteobacteria</taxon>
        <taxon>Campylobacterales</taxon>
        <taxon>Sulfurovaceae</taxon>
        <taxon>Sulfurovum</taxon>
    </lineage>
</organism>
<dbReference type="InterPro" id="IPR041698">
    <property type="entry name" value="Methyltransf_25"/>
</dbReference>
<evidence type="ECO:0000259" key="2">
    <source>
        <dbReference type="Pfam" id="PF13649"/>
    </source>
</evidence>
<dbReference type="GO" id="GO:0032259">
    <property type="term" value="P:methylation"/>
    <property type="evidence" value="ECO:0007669"/>
    <property type="project" value="UniProtKB-KW"/>
</dbReference>
<gene>
    <name evidence="3" type="ORF">IMZ28_06125</name>
</gene>
<sequence length="191" mass="22366">MAEQDRIKWNRKYQEQPTLLETRPPSPLLEKFFSHAPGHQAIDLACGSGRHTLFLAQNGFHVDAVDISSVALERLKQRTKDLNVTLHEVDLENFTPEKDKYDLAVMTNYLDRELIGRTAKILKPHALFVLETYMEHPENEKKDSNPDFLLQEKELLKLFSNDFTVLAYEELWNETHELYKMRKQSIVVQKN</sequence>
<evidence type="ECO:0000313" key="3">
    <source>
        <dbReference type="EMBL" id="QOR61042.1"/>
    </source>
</evidence>
<keyword evidence="1 3" id="KW-0808">Transferase</keyword>
<dbReference type="Pfam" id="PF13649">
    <property type="entry name" value="Methyltransf_25"/>
    <property type="match status" value="1"/>
</dbReference>
<dbReference type="GO" id="GO:0008168">
    <property type="term" value="F:methyltransferase activity"/>
    <property type="evidence" value="ECO:0007669"/>
    <property type="project" value="UniProtKB-KW"/>
</dbReference>
<dbReference type="KEGG" id="sinu:IMZ28_06125"/>
<accession>A0A7M1S1T7</accession>
<name>A0A7M1S1T7_9BACT</name>
<dbReference type="PANTHER" id="PTHR43861">
    <property type="entry name" value="TRANS-ACONITATE 2-METHYLTRANSFERASE-RELATED"/>
    <property type="match status" value="1"/>
</dbReference>
<reference evidence="3 4" key="1">
    <citation type="submission" date="2020-10" db="EMBL/GenBank/DDBJ databases">
        <title>The genome of sulfurovum sp.</title>
        <authorList>
            <person name="Xie S."/>
            <person name="Shao Z."/>
            <person name="Jiang L."/>
        </authorList>
    </citation>
    <scope>NUCLEOTIDE SEQUENCE [LARGE SCALE GENOMIC DNA]</scope>
    <source>
        <strain evidence="3 4">ST-419</strain>
    </source>
</reference>
<proteinExistence type="predicted"/>
<feature type="domain" description="Methyltransferase" evidence="2">
    <location>
        <begin position="42"/>
        <end position="124"/>
    </location>
</feature>
<protein>
    <submittedName>
        <fullName evidence="3">Class I SAM-dependent methyltransferase</fullName>
    </submittedName>
</protein>
<dbReference type="CDD" id="cd02440">
    <property type="entry name" value="AdoMet_MTases"/>
    <property type="match status" value="1"/>
</dbReference>
<evidence type="ECO:0000313" key="4">
    <source>
        <dbReference type="Proteomes" id="UP000595074"/>
    </source>
</evidence>
<dbReference type="AlphaFoldDB" id="A0A7M1S1T7"/>